<dbReference type="OrthoDB" id="3365037at2"/>
<dbReference type="NCBIfam" id="NF033634">
    <property type="entry name" value="SLATT_1"/>
    <property type="match status" value="1"/>
</dbReference>
<reference evidence="3 4" key="1">
    <citation type="submission" date="2019-03" db="EMBL/GenBank/DDBJ databases">
        <title>Draft genome sequences of novel Actinobacteria.</title>
        <authorList>
            <person name="Sahin N."/>
            <person name="Ay H."/>
            <person name="Saygin H."/>
        </authorList>
    </citation>
    <scope>NUCLEOTIDE SEQUENCE [LARGE SCALE GENOMIC DNA]</scope>
    <source>
        <strain evidence="3 4">DSM 45941</strain>
    </source>
</reference>
<dbReference type="Pfam" id="PF14015">
    <property type="entry name" value="DUF4231"/>
    <property type="match status" value="1"/>
</dbReference>
<proteinExistence type="predicted"/>
<feature type="transmembrane region" description="Helical" evidence="2">
    <location>
        <begin position="48"/>
        <end position="70"/>
    </location>
</feature>
<feature type="region of interest" description="Disordered" evidence="1">
    <location>
        <begin position="1"/>
        <end position="21"/>
    </location>
</feature>
<keyword evidence="2" id="KW-0812">Transmembrane</keyword>
<feature type="transmembrane region" description="Helical" evidence="2">
    <location>
        <begin position="76"/>
        <end position="95"/>
    </location>
</feature>
<evidence type="ECO:0000256" key="1">
    <source>
        <dbReference type="SAM" id="MobiDB-lite"/>
    </source>
</evidence>
<comment type="caution">
    <text evidence="3">The sequence shown here is derived from an EMBL/GenBank/DDBJ whole genome shotgun (WGS) entry which is preliminary data.</text>
</comment>
<keyword evidence="4" id="KW-1185">Reference proteome</keyword>
<accession>A0A4V2YX88</accession>
<keyword evidence="2" id="KW-1133">Transmembrane helix</keyword>
<protein>
    <submittedName>
        <fullName evidence="3">DUF4231 domain-containing protein</fullName>
    </submittedName>
</protein>
<dbReference type="Proteomes" id="UP000295578">
    <property type="component" value="Unassembled WGS sequence"/>
</dbReference>
<dbReference type="EMBL" id="SMKY01000020">
    <property type="protein sequence ID" value="TDD87957.1"/>
    <property type="molecule type" value="Genomic_DNA"/>
</dbReference>
<evidence type="ECO:0000256" key="2">
    <source>
        <dbReference type="SAM" id="Phobius"/>
    </source>
</evidence>
<dbReference type="AlphaFoldDB" id="A0A4V2YX88"/>
<evidence type="ECO:0000313" key="3">
    <source>
        <dbReference type="EMBL" id="TDD87957.1"/>
    </source>
</evidence>
<gene>
    <name evidence="3" type="ORF">E1293_06990</name>
</gene>
<dbReference type="RefSeq" id="WP_132195044.1">
    <property type="nucleotide sequence ID" value="NZ_SMKY01000020.1"/>
</dbReference>
<keyword evidence="2" id="KW-0472">Membrane</keyword>
<name>A0A4V2YX88_9ACTN</name>
<organism evidence="3 4">
    <name type="scientific">Actinomadura darangshiensis</name>
    <dbReference type="NCBI Taxonomy" id="705336"/>
    <lineage>
        <taxon>Bacteria</taxon>
        <taxon>Bacillati</taxon>
        <taxon>Actinomycetota</taxon>
        <taxon>Actinomycetes</taxon>
        <taxon>Streptosporangiales</taxon>
        <taxon>Thermomonosporaceae</taxon>
        <taxon>Actinomadura</taxon>
    </lineage>
</organism>
<evidence type="ECO:0000313" key="4">
    <source>
        <dbReference type="Proteomes" id="UP000295578"/>
    </source>
</evidence>
<dbReference type="InterPro" id="IPR025325">
    <property type="entry name" value="DUF4231"/>
</dbReference>
<sequence>MHLSRASVPPRFEPPRVSPDSGFPAAVEAYALKARDFYDLRASWHRRLFRLTSVLVILIGACLPLAAGLGYAHKPIVLALAGVTISVLTALRSFYHWDQLWVMHRNTEILVHDAYMTWKRIDDDLVRSSHPDKMDLRDQSAQELMKKLLEVRRSEAEVFFKAFLSAERAGRG</sequence>